<accession>A0AAV6VE37</accession>
<reference evidence="1 2" key="1">
    <citation type="journal article" date="2022" name="Nat. Ecol. Evol.">
        <title>A masculinizing supergene underlies an exaggerated male reproductive morph in a spider.</title>
        <authorList>
            <person name="Hendrickx F."/>
            <person name="De Corte Z."/>
            <person name="Sonet G."/>
            <person name="Van Belleghem S.M."/>
            <person name="Kostlbacher S."/>
            <person name="Vangestel C."/>
        </authorList>
    </citation>
    <scope>NUCLEOTIDE SEQUENCE [LARGE SCALE GENOMIC DNA]</scope>
    <source>
        <strain evidence="1">W744_W776</strain>
    </source>
</reference>
<dbReference type="AlphaFoldDB" id="A0AAV6VE37"/>
<protein>
    <submittedName>
        <fullName evidence="1">Uncharacterized protein</fullName>
    </submittedName>
</protein>
<keyword evidence="2" id="KW-1185">Reference proteome</keyword>
<gene>
    <name evidence="1" type="ORF">JTE90_004521</name>
</gene>
<proteinExistence type="predicted"/>
<organism evidence="1 2">
    <name type="scientific">Oedothorax gibbosus</name>
    <dbReference type="NCBI Taxonomy" id="931172"/>
    <lineage>
        <taxon>Eukaryota</taxon>
        <taxon>Metazoa</taxon>
        <taxon>Ecdysozoa</taxon>
        <taxon>Arthropoda</taxon>
        <taxon>Chelicerata</taxon>
        <taxon>Arachnida</taxon>
        <taxon>Araneae</taxon>
        <taxon>Araneomorphae</taxon>
        <taxon>Entelegynae</taxon>
        <taxon>Araneoidea</taxon>
        <taxon>Linyphiidae</taxon>
        <taxon>Erigoninae</taxon>
        <taxon>Oedothorax</taxon>
    </lineage>
</organism>
<dbReference type="Proteomes" id="UP000827092">
    <property type="component" value="Unassembled WGS sequence"/>
</dbReference>
<sequence length="77" mass="8363">MRNNSSVGDSGRDESHFSDEEYYAAVISSYIVDEVACRCVATLQSEIAGATNSTSLTKNITQGSTRLTLLMRWPADA</sequence>
<dbReference type="EMBL" id="JAFNEN010000105">
    <property type="protein sequence ID" value="KAG8194289.1"/>
    <property type="molecule type" value="Genomic_DNA"/>
</dbReference>
<name>A0AAV6VE37_9ARAC</name>
<evidence type="ECO:0000313" key="2">
    <source>
        <dbReference type="Proteomes" id="UP000827092"/>
    </source>
</evidence>
<comment type="caution">
    <text evidence="1">The sequence shown here is derived from an EMBL/GenBank/DDBJ whole genome shotgun (WGS) entry which is preliminary data.</text>
</comment>
<evidence type="ECO:0000313" key="1">
    <source>
        <dbReference type="EMBL" id="KAG8194289.1"/>
    </source>
</evidence>